<dbReference type="AlphaFoldDB" id="A0AAD5GGA7"/>
<dbReference type="Proteomes" id="UP001206925">
    <property type="component" value="Unassembled WGS sequence"/>
</dbReference>
<keyword evidence="3" id="KW-1185">Reference proteome</keyword>
<feature type="non-terminal residue" evidence="2">
    <location>
        <position position="99"/>
    </location>
</feature>
<name>A0AAD5GGA7_AMBAR</name>
<gene>
    <name evidence="2" type="ORF">M8C21_018266</name>
</gene>
<comment type="caution">
    <text evidence="2">The sequence shown here is derived from an EMBL/GenBank/DDBJ whole genome shotgun (WGS) entry which is preliminary data.</text>
</comment>
<feature type="non-terminal residue" evidence="2">
    <location>
        <position position="1"/>
    </location>
</feature>
<dbReference type="EMBL" id="JAMZMK010008646">
    <property type="protein sequence ID" value="KAI7739271.1"/>
    <property type="molecule type" value="Genomic_DNA"/>
</dbReference>
<sequence>SLTKRRSAPGDDNGFKLSTPSESGGNNSYGEKRSPTESQNESVAMDKDDDALSSRRLGVVQATLLERGMYHSQRALSPLLDTINYPIHMKNLLIKVNLS</sequence>
<organism evidence="2 3">
    <name type="scientific">Ambrosia artemisiifolia</name>
    <name type="common">Common ragweed</name>
    <dbReference type="NCBI Taxonomy" id="4212"/>
    <lineage>
        <taxon>Eukaryota</taxon>
        <taxon>Viridiplantae</taxon>
        <taxon>Streptophyta</taxon>
        <taxon>Embryophyta</taxon>
        <taxon>Tracheophyta</taxon>
        <taxon>Spermatophyta</taxon>
        <taxon>Magnoliopsida</taxon>
        <taxon>eudicotyledons</taxon>
        <taxon>Gunneridae</taxon>
        <taxon>Pentapetalae</taxon>
        <taxon>asterids</taxon>
        <taxon>campanulids</taxon>
        <taxon>Asterales</taxon>
        <taxon>Asteraceae</taxon>
        <taxon>Asteroideae</taxon>
        <taxon>Heliantheae alliance</taxon>
        <taxon>Heliantheae</taxon>
        <taxon>Ambrosia</taxon>
    </lineage>
</organism>
<accession>A0AAD5GGA7</accession>
<feature type="region of interest" description="Disordered" evidence="1">
    <location>
        <begin position="1"/>
        <end position="52"/>
    </location>
</feature>
<reference evidence="2" key="1">
    <citation type="submission" date="2022-06" db="EMBL/GenBank/DDBJ databases">
        <title>Uncovering the hologenomic basis of an extraordinary plant invasion.</title>
        <authorList>
            <person name="Bieker V.C."/>
            <person name="Martin M.D."/>
            <person name="Gilbert T."/>
            <person name="Hodgins K."/>
            <person name="Battlay P."/>
            <person name="Petersen B."/>
            <person name="Wilson J."/>
        </authorList>
    </citation>
    <scope>NUCLEOTIDE SEQUENCE</scope>
    <source>
        <strain evidence="2">AA19_3_7</strain>
        <tissue evidence="2">Leaf</tissue>
    </source>
</reference>
<feature type="compositionally biased region" description="Polar residues" evidence="1">
    <location>
        <begin position="16"/>
        <end position="29"/>
    </location>
</feature>
<evidence type="ECO:0000313" key="3">
    <source>
        <dbReference type="Proteomes" id="UP001206925"/>
    </source>
</evidence>
<proteinExistence type="predicted"/>
<evidence type="ECO:0000313" key="2">
    <source>
        <dbReference type="EMBL" id="KAI7739271.1"/>
    </source>
</evidence>
<protein>
    <submittedName>
        <fullName evidence="2">Uncharacterized protein</fullName>
    </submittedName>
</protein>
<evidence type="ECO:0000256" key="1">
    <source>
        <dbReference type="SAM" id="MobiDB-lite"/>
    </source>
</evidence>